<evidence type="ECO:0000313" key="1">
    <source>
        <dbReference type="EMBL" id="CAF1334140.1"/>
    </source>
</evidence>
<organism evidence="2 3">
    <name type="scientific">Rotaria sordida</name>
    <dbReference type="NCBI Taxonomy" id="392033"/>
    <lineage>
        <taxon>Eukaryota</taxon>
        <taxon>Metazoa</taxon>
        <taxon>Spiralia</taxon>
        <taxon>Gnathifera</taxon>
        <taxon>Rotifera</taxon>
        <taxon>Eurotatoria</taxon>
        <taxon>Bdelloidea</taxon>
        <taxon>Philodinida</taxon>
        <taxon>Philodinidae</taxon>
        <taxon>Rotaria</taxon>
    </lineage>
</organism>
<dbReference type="EMBL" id="CAJNOH010003377">
    <property type="protein sequence ID" value="CAF1334140.1"/>
    <property type="molecule type" value="Genomic_DNA"/>
</dbReference>
<comment type="caution">
    <text evidence="2">The sequence shown here is derived from an EMBL/GenBank/DDBJ whole genome shotgun (WGS) entry which is preliminary data.</text>
</comment>
<proteinExistence type="predicted"/>
<accession>A0A816AQ73</accession>
<gene>
    <name evidence="2" type="ORF">JXQ802_LOCUS48178</name>
    <name evidence="1" type="ORF">PYM288_LOCUS31563</name>
</gene>
<evidence type="ECO:0000313" key="3">
    <source>
        <dbReference type="Proteomes" id="UP000663870"/>
    </source>
</evidence>
<dbReference type="EMBL" id="CAJNOL010005107">
    <property type="protein sequence ID" value="CAF1599892.1"/>
    <property type="molecule type" value="Genomic_DNA"/>
</dbReference>
<protein>
    <submittedName>
        <fullName evidence="2">Uncharacterized protein</fullName>
    </submittedName>
</protein>
<dbReference type="AlphaFoldDB" id="A0A816AQ73"/>
<dbReference type="Proteomes" id="UP000663854">
    <property type="component" value="Unassembled WGS sequence"/>
</dbReference>
<reference evidence="2" key="1">
    <citation type="submission" date="2021-02" db="EMBL/GenBank/DDBJ databases">
        <authorList>
            <person name="Nowell W R."/>
        </authorList>
    </citation>
    <scope>NUCLEOTIDE SEQUENCE</scope>
</reference>
<name>A0A816AQ73_9BILA</name>
<keyword evidence="3" id="KW-1185">Reference proteome</keyword>
<sequence>MIKDQTLEYLAKALNSKDKQTCILSAKSLYLASKTHEFGYDVLIELKEHTENKIHDVAVYSSVAYTQVLAKLSSTEKPIMKSHIEFLPRIYVFEDLQLDEESFADVVNKNILYILRNESKYNIFDDHIFIIFNHILLFESCNQALAIEILYNYSANKYSIPQDTIFALGNAISMPEISYQALRVLSNVIRNRQIVSEKFLLFLADNLSSSHDSQLGDELFELLDIANDNQDMSDEIFYILELERAIITIYSFPSDSNDAISYV</sequence>
<dbReference type="Proteomes" id="UP000663870">
    <property type="component" value="Unassembled WGS sequence"/>
</dbReference>
<evidence type="ECO:0000313" key="2">
    <source>
        <dbReference type="EMBL" id="CAF1599892.1"/>
    </source>
</evidence>